<protein>
    <recommendedName>
        <fullName evidence="3">N-acetylglucosamine-6-phosphate deacetylase</fullName>
        <ecNumber evidence="2">3.5.1.25</ecNumber>
    </recommendedName>
</protein>
<dbReference type="Gene3D" id="3.20.20.140">
    <property type="entry name" value="Metal-dependent hydrolases"/>
    <property type="match status" value="1"/>
</dbReference>
<dbReference type="InterPro" id="IPR003764">
    <property type="entry name" value="GlcNAc_6-P_deAcase"/>
</dbReference>
<dbReference type="AlphaFoldDB" id="A0A179UTX4"/>
<dbReference type="InterPro" id="IPR032466">
    <property type="entry name" value="Metal_Hydrolase"/>
</dbReference>
<dbReference type="GO" id="GO:0006046">
    <property type="term" value="P:N-acetylglucosamine catabolic process"/>
    <property type="evidence" value="ECO:0007669"/>
    <property type="project" value="TreeGrafter"/>
</dbReference>
<evidence type="ECO:0000313" key="11">
    <source>
        <dbReference type="Proteomes" id="UP000002038"/>
    </source>
</evidence>
<dbReference type="GO" id="GO:0008448">
    <property type="term" value="F:N-acetylglucosamine-6-phosphate deacetylase activity"/>
    <property type="evidence" value="ECO:0007669"/>
    <property type="project" value="UniProtKB-EC"/>
</dbReference>
<dbReference type="VEuPathDB" id="FungiDB:BDBG_07021"/>
<reference evidence="10" key="1">
    <citation type="submission" date="2009-02" db="EMBL/GenBank/DDBJ databases">
        <title>The Genome Sequence of Blastomyces dermatitidis strain SLH14081.</title>
        <authorList>
            <consortium name="The Broad Institute Genome Sequencing Platform"/>
            <consortium name="Broad Institute Microbial Sequencing Center."/>
            <person name="Champion M."/>
            <person name="Cuomo C."/>
            <person name="Ma L.-J."/>
            <person name="Henn M.R."/>
            <person name="Klein B."/>
            <person name="Goldman B."/>
            <person name="Young S."/>
            <person name="Kodira C.D."/>
            <person name="Zeng Q."/>
            <person name="Koehrsen M."/>
            <person name="Alvarado L."/>
            <person name="Berlin A.M."/>
            <person name="Heiman D.I."/>
            <person name="Hepburn T.A."/>
            <person name="Saif S."/>
            <person name="Shea T.D."/>
            <person name="Shenoy N."/>
            <person name="Sykes S."/>
            <person name="Galagan J."/>
            <person name="Nusbaum C."/>
            <person name="Birren B."/>
        </authorList>
    </citation>
    <scope>NUCLEOTIDE SEQUENCE</scope>
    <source>
        <strain evidence="10">SLH14081</strain>
    </source>
</reference>
<evidence type="ECO:0000256" key="1">
    <source>
        <dbReference type="ARBA" id="ARBA00010716"/>
    </source>
</evidence>
<gene>
    <name evidence="10" type="ORF">BDBG_07021</name>
</gene>
<keyword evidence="5" id="KW-0378">Hydrolase</keyword>
<dbReference type="Proteomes" id="UP000002038">
    <property type="component" value="Unassembled WGS sequence"/>
</dbReference>
<organism evidence="10 11">
    <name type="scientific">Blastomyces gilchristii (strain SLH14081)</name>
    <name type="common">Blastomyces dermatitidis</name>
    <dbReference type="NCBI Taxonomy" id="559298"/>
    <lineage>
        <taxon>Eukaryota</taxon>
        <taxon>Fungi</taxon>
        <taxon>Dikarya</taxon>
        <taxon>Ascomycota</taxon>
        <taxon>Pezizomycotina</taxon>
        <taxon>Eurotiomycetes</taxon>
        <taxon>Eurotiomycetidae</taxon>
        <taxon>Onygenales</taxon>
        <taxon>Ajellomycetaceae</taxon>
        <taxon>Blastomyces</taxon>
    </lineage>
</organism>
<dbReference type="OrthoDB" id="10264777at2759"/>
<feature type="region of interest" description="Disordered" evidence="8">
    <location>
        <begin position="198"/>
        <end position="231"/>
    </location>
</feature>
<dbReference type="EC" id="3.5.1.25" evidence="2"/>
<dbReference type="Pfam" id="PF01979">
    <property type="entry name" value="Amidohydro_1"/>
    <property type="match status" value="1"/>
</dbReference>
<dbReference type="InterPro" id="IPR006680">
    <property type="entry name" value="Amidohydro-rel"/>
</dbReference>
<dbReference type="RefSeq" id="XP_002622510.1">
    <property type="nucleotide sequence ID" value="XM_002622464.2"/>
</dbReference>
<dbReference type="KEGG" id="bgh:BDBG_07021"/>
<keyword evidence="11" id="KW-1185">Reference proteome</keyword>
<accession>A0A179UTX4</accession>
<sequence>MPSIVQTPDSSPLTPRITKFTNCRLPLNGQLIEQDLWVDSASGKILQDQQAFYEFQLSPDQTVDLGGRILAPGFLDVQINGAKGFDFSVPQATREKYDAGFRKACLALVRMGVTSFLPSVTSQAAAVYKTVLPSLGPSGGSRRAEDGAESLGAHVEGPFLSPGKNGIHTSSVLLAATNGFQDLIDCYGEENLLIPQDASTPTTASASASSAVSTTTTTIATTNNPNNNPSPNIKMITAAPEVGVMNSLIPPLTAQNIIFSIGHSDATYEQALDALAAGATMITHLFNAMRPFYHRHPGIFGLLGKQSQQATRPFYGLIADGIHLHPTSIQIAYHAHPAGMVLVTDAMKLCGMPDGVYEWTNGERIVKSGALLTLEGSAEGKIAGSSATLIECVNNFRRWAGTGVVEAVRAVTETPARMLGVDGVKGVLTPGADADLVVLGEDVEGSLTVDQVWKFGVRVFDREKDGEREEV</sequence>
<dbReference type="EMBL" id="GG657464">
    <property type="protein sequence ID" value="OAT11567.1"/>
    <property type="molecule type" value="Genomic_DNA"/>
</dbReference>
<comment type="catalytic activity">
    <reaction evidence="7">
        <text>N-acetyl-D-glucosamine 6-phosphate + H2O = D-glucosamine 6-phosphate + acetate</text>
        <dbReference type="Rhea" id="RHEA:22936"/>
        <dbReference type="ChEBI" id="CHEBI:15377"/>
        <dbReference type="ChEBI" id="CHEBI:30089"/>
        <dbReference type="ChEBI" id="CHEBI:57513"/>
        <dbReference type="ChEBI" id="CHEBI:58725"/>
        <dbReference type="EC" id="3.5.1.25"/>
    </reaction>
</comment>
<evidence type="ECO:0000256" key="2">
    <source>
        <dbReference type="ARBA" id="ARBA00011899"/>
    </source>
</evidence>
<keyword evidence="6" id="KW-0119">Carbohydrate metabolism</keyword>
<dbReference type="SUPFAM" id="SSF51338">
    <property type="entry name" value="Composite domain of metallo-dependent hydrolases"/>
    <property type="match status" value="1"/>
</dbReference>
<keyword evidence="4" id="KW-0479">Metal-binding</keyword>
<dbReference type="InterPro" id="IPR011059">
    <property type="entry name" value="Metal-dep_hydrolase_composite"/>
</dbReference>
<dbReference type="PANTHER" id="PTHR11113">
    <property type="entry name" value="N-ACETYLGLUCOSAMINE-6-PHOSPHATE DEACETYLASE"/>
    <property type="match status" value="1"/>
</dbReference>
<evidence type="ECO:0000256" key="6">
    <source>
        <dbReference type="ARBA" id="ARBA00023277"/>
    </source>
</evidence>
<dbReference type="EMBL" id="GG657464">
    <property type="protein sequence ID" value="OAT11566.1"/>
    <property type="molecule type" value="Genomic_DNA"/>
</dbReference>
<comment type="similarity">
    <text evidence="1">Belongs to the metallo-dependent hydrolases superfamily. NagA family.</text>
</comment>
<evidence type="ECO:0000256" key="4">
    <source>
        <dbReference type="ARBA" id="ARBA00022723"/>
    </source>
</evidence>
<dbReference type="RefSeq" id="XP_031579926.1">
    <property type="nucleotide sequence ID" value="XM_031722903.1"/>
</dbReference>
<dbReference type="SUPFAM" id="SSF51556">
    <property type="entry name" value="Metallo-dependent hydrolases"/>
    <property type="match status" value="1"/>
</dbReference>
<feature type="domain" description="Amidohydrolase-related" evidence="9">
    <location>
        <begin position="257"/>
        <end position="456"/>
    </location>
</feature>
<evidence type="ECO:0000256" key="3">
    <source>
        <dbReference type="ARBA" id="ARBA00018029"/>
    </source>
</evidence>
<dbReference type="CDD" id="cd00854">
    <property type="entry name" value="NagA"/>
    <property type="match status" value="1"/>
</dbReference>
<proteinExistence type="inferred from homology"/>
<evidence type="ECO:0000259" key="9">
    <source>
        <dbReference type="Pfam" id="PF01979"/>
    </source>
</evidence>
<dbReference type="STRING" id="559298.A0A179UTX4"/>
<dbReference type="PANTHER" id="PTHR11113:SF14">
    <property type="entry name" value="N-ACETYLGLUCOSAMINE-6-PHOSPHATE DEACETYLASE"/>
    <property type="match status" value="1"/>
</dbReference>
<evidence type="ECO:0000256" key="7">
    <source>
        <dbReference type="ARBA" id="ARBA00047647"/>
    </source>
</evidence>
<dbReference type="GeneID" id="8502756"/>
<name>A0A179UTX4_BLAGS</name>
<dbReference type="GO" id="GO:0046872">
    <property type="term" value="F:metal ion binding"/>
    <property type="evidence" value="ECO:0007669"/>
    <property type="project" value="UniProtKB-KW"/>
</dbReference>
<evidence type="ECO:0000256" key="5">
    <source>
        <dbReference type="ARBA" id="ARBA00022801"/>
    </source>
</evidence>
<feature type="region of interest" description="Disordered" evidence="8">
    <location>
        <begin position="138"/>
        <end position="157"/>
    </location>
</feature>
<evidence type="ECO:0000256" key="8">
    <source>
        <dbReference type="SAM" id="MobiDB-lite"/>
    </source>
</evidence>
<evidence type="ECO:0000313" key="10">
    <source>
        <dbReference type="EMBL" id="OAT11566.1"/>
    </source>
</evidence>
<reference evidence="11" key="2">
    <citation type="journal article" date="2015" name="PLoS Genet.">
        <title>The dynamic genome and transcriptome of the human fungal pathogen Blastomyces and close relative Emmonsia.</title>
        <authorList>
            <person name="Munoz J.F."/>
            <person name="Gauthier G.M."/>
            <person name="Desjardins C.A."/>
            <person name="Gallo J.E."/>
            <person name="Holder J."/>
            <person name="Sullivan T.D."/>
            <person name="Marty A.J."/>
            <person name="Carmen J.C."/>
            <person name="Chen Z."/>
            <person name="Ding L."/>
            <person name="Gujja S."/>
            <person name="Magrini V."/>
            <person name="Misas E."/>
            <person name="Mitreva M."/>
            <person name="Priest M."/>
            <person name="Saif S."/>
            <person name="Whiston E.A."/>
            <person name="Young S."/>
            <person name="Zeng Q."/>
            <person name="Goldman W.E."/>
            <person name="Mardis E.R."/>
            <person name="Taylor J.W."/>
            <person name="McEwen J.G."/>
            <person name="Clay O.K."/>
            <person name="Klein B.S."/>
            <person name="Cuomo C.A."/>
        </authorList>
    </citation>
    <scope>NUCLEOTIDE SEQUENCE [LARGE SCALE GENOMIC DNA]</scope>
    <source>
        <strain evidence="11">SLH14081</strain>
    </source>
</reference>